<comment type="subcellular location">
    <subcellularLocation>
        <location evidence="1">Membrane</location>
        <topology evidence="1">Multi-pass membrane protein</topology>
    </subcellularLocation>
</comment>
<keyword evidence="4 6" id="KW-1133">Transmembrane helix</keyword>
<dbReference type="GO" id="GO:0000271">
    <property type="term" value="P:polysaccharide biosynthetic process"/>
    <property type="evidence" value="ECO:0007669"/>
    <property type="project" value="InterPro"/>
</dbReference>
<comment type="caution">
    <text evidence="8">The sequence shown here is derived from an EMBL/GenBank/DDBJ whole genome shotgun (WGS) entry which is preliminary data.</text>
</comment>
<feature type="transmembrane region" description="Helical" evidence="6">
    <location>
        <begin position="12"/>
        <end position="34"/>
    </location>
</feature>
<feature type="transmembrane region" description="Helical" evidence="6">
    <location>
        <begin position="46"/>
        <end position="63"/>
    </location>
</feature>
<dbReference type="OrthoDB" id="3828151at2"/>
<feature type="transmembrane region" description="Helical" evidence="6">
    <location>
        <begin position="75"/>
        <end position="95"/>
    </location>
</feature>
<keyword evidence="9" id="KW-1185">Reference proteome</keyword>
<evidence type="ECO:0000256" key="5">
    <source>
        <dbReference type="ARBA" id="ARBA00023136"/>
    </source>
</evidence>
<protein>
    <submittedName>
        <fullName evidence="8">GtrA-like protein</fullName>
    </submittedName>
</protein>
<reference evidence="8 9" key="1">
    <citation type="submission" date="2010-08" db="EMBL/GenBank/DDBJ databases">
        <authorList>
            <person name="Muzny D."/>
            <person name="Qin X."/>
            <person name="Buhay C."/>
            <person name="Dugan-Rocha S."/>
            <person name="Ding Y."/>
            <person name="Chen G."/>
            <person name="Hawes A."/>
            <person name="Holder M."/>
            <person name="Jhangiani S."/>
            <person name="Johnson A."/>
            <person name="Khan Z."/>
            <person name="Li Z."/>
            <person name="Liu W."/>
            <person name="Liu X."/>
            <person name="Perez L."/>
            <person name="Shen H."/>
            <person name="Wang Q."/>
            <person name="Watt J."/>
            <person name="Xi L."/>
            <person name="Xin Y."/>
            <person name="Zhou J."/>
            <person name="Deng J."/>
            <person name="Jiang H."/>
            <person name="Liu Y."/>
            <person name="Qu J."/>
            <person name="Song X.-Z."/>
            <person name="Zhang L."/>
            <person name="Villasana D."/>
            <person name="Johnson A."/>
            <person name="Liu J."/>
            <person name="Liyanage D."/>
            <person name="Lorensuhewa L."/>
            <person name="Robinson T."/>
            <person name="Song A."/>
            <person name="Song B.-B."/>
            <person name="Dinh H."/>
            <person name="Thornton R."/>
            <person name="Coyle M."/>
            <person name="Francisco L."/>
            <person name="Jackson L."/>
            <person name="Javaid M."/>
            <person name="Korchina V."/>
            <person name="Kovar C."/>
            <person name="Mata R."/>
            <person name="Mathew T."/>
            <person name="Ngo R."/>
            <person name="Nguyen L."/>
            <person name="Nguyen N."/>
            <person name="Okwuonu G."/>
            <person name="Ongeri F."/>
            <person name="Pham C."/>
            <person name="Simmons D."/>
            <person name="Wilczek-Boney K."/>
            <person name="Hale W."/>
            <person name="Jakkamsetti A."/>
            <person name="Pham P."/>
            <person name="Ruth R."/>
            <person name="San Lucas F."/>
            <person name="Warren J."/>
            <person name="Zhang J."/>
            <person name="Zhao Z."/>
            <person name="Zhou C."/>
            <person name="Zhu D."/>
            <person name="Lee S."/>
            <person name="Bess C."/>
            <person name="Blankenburg K."/>
            <person name="Forbes L."/>
            <person name="Fu Q."/>
            <person name="Gubbala S."/>
            <person name="Hirani K."/>
            <person name="Jayaseelan J.C."/>
            <person name="Lara F."/>
            <person name="Munidasa M."/>
            <person name="Palculict T."/>
            <person name="Patil S."/>
            <person name="Pu L.-L."/>
            <person name="Saada N."/>
            <person name="Tang L."/>
            <person name="Weissenberger G."/>
            <person name="Zhu Y."/>
            <person name="Hemphill L."/>
            <person name="Shang Y."/>
            <person name="Youmans B."/>
            <person name="Ayvaz T."/>
            <person name="Ross M."/>
            <person name="Santibanez J."/>
            <person name="Aqrawi P."/>
            <person name="Gross S."/>
            <person name="Joshi V."/>
            <person name="Fowler G."/>
            <person name="Nazareth L."/>
            <person name="Reid J."/>
            <person name="Worley K."/>
            <person name="Petrosino J."/>
            <person name="Highlander S."/>
            <person name="Gibbs R."/>
        </authorList>
    </citation>
    <scope>NUCLEOTIDE SEQUENCE [LARGE SCALE GENOMIC DNA]</scope>
    <source>
        <strain evidence="8 9">ATCC 33035</strain>
    </source>
</reference>
<evidence type="ECO:0000256" key="2">
    <source>
        <dbReference type="ARBA" id="ARBA00009399"/>
    </source>
</evidence>
<gene>
    <name evidence="8" type="ORF">HMPREF0305_12398</name>
</gene>
<sequence>MVDGQVHENARAVVLFCIVGVIGASIDFGTMHFLETSGANALIGREISYILGSLFAYYANRFVIFSGNRSTTEKLMAFIVYTACLIMTVLVNKLARIPLADFEHTVFLSWVISQATATTLNFILQSKWVFASENTSR</sequence>
<dbReference type="AlphaFoldDB" id="E2S796"/>
<dbReference type="Proteomes" id="UP000003020">
    <property type="component" value="Unassembled WGS sequence"/>
</dbReference>
<keyword evidence="5 6" id="KW-0472">Membrane</keyword>
<proteinExistence type="inferred from homology"/>
<accession>E2S796</accession>
<dbReference type="Pfam" id="PF04138">
    <property type="entry name" value="GtrA_DPMS_TM"/>
    <property type="match status" value="1"/>
</dbReference>
<evidence type="ECO:0000313" key="9">
    <source>
        <dbReference type="Proteomes" id="UP000003020"/>
    </source>
</evidence>
<dbReference type="GO" id="GO:0005886">
    <property type="term" value="C:plasma membrane"/>
    <property type="evidence" value="ECO:0007669"/>
    <property type="project" value="TreeGrafter"/>
</dbReference>
<evidence type="ECO:0000259" key="7">
    <source>
        <dbReference type="Pfam" id="PF04138"/>
    </source>
</evidence>
<evidence type="ECO:0000313" key="8">
    <source>
        <dbReference type="EMBL" id="EFQ79384.1"/>
    </source>
</evidence>
<evidence type="ECO:0000256" key="3">
    <source>
        <dbReference type="ARBA" id="ARBA00022692"/>
    </source>
</evidence>
<dbReference type="EMBL" id="ABYQ02000015">
    <property type="protein sequence ID" value="EFQ79384.1"/>
    <property type="molecule type" value="Genomic_DNA"/>
</dbReference>
<dbReference type="PANTHER" id="PTHR38459:SF1">
    <property type="entry name" value="PROPHAGE BACTOPRENOL-LINKED GLUCOSE TRANSLOCASE HOMOLOG"/>
    <property type="match status" value="1"/>
</dbReference>
<dbReference type="PANTHER" id="PTHR38459">
    <property type="entry name" value="PROPHAGE BACTOPRENOL-LINKED GLUCOSE TRANSLOCASE HOMOLOG"/>
    <property type="match status" value="1"/>
</dbReference>
<name>E2S796_9CORY</name>
<organism evidence="8 9">
    <name type="scientific">Corynebacterium pseudogenitalium ATCC 33035</name>
    <dbReference type="NCBI Taxonomy" id="525264"/>
    <lineage>
        <taxon>Bacteria</taxon>
        <taxon>Bacillati</taxon>
        <taxon>Actinomycetota</taxon>
        <taxon>Actinomycetes</taxon>
        <taxon>Mycobacteriales</taxon>
        <taxon>Corynebacteriaceae</taxon>
        <taxon>Corynebacterium</taxon>
    </lineage>
</organism>
<evidence type="ECO:0000256" key="6">
    <source>
        <dbReference type="SAM" id="Phobius"/>
    </source>
</evidence>
<feature type="domain" description="GtrA/DPMS transmembrane" evidence="7">
    <location>
        <begin position="16"/>
        <end position="130"/>
    </location>
</feature>
<dbReference type="InterPro" id="IPR007267">
    <property type="entry name" value="GtrA_DPMS_TM"/>
</dbReference>
<evidence type="ECO:0000256" key="1">
    <source>
        <dbReference type="ARBA" id="ARBA00004141"/>
    </source>
</evidence>
<dbReference type="RefSeq" id="WP_005326146.1">
    <property type="nucleotide sequence ID" value="NZ_GL542881.1"/>
</dbReference>
<dbReference type="eggNOG" id="COG2246">
    <property type="taxonomic scope" value="Bacteria"/>
</dbReference>
<feature type="transmembrane region" description="Helical" evidence="6">
    <location>
        <begin position="107"/>
        <end position="124"/>
    </location>
</feature>
<comment type="similarity">
    <text evidence="2">Belongs to the GtrA family.</text>
</comment>
<evidence type="ECO:0000256" key="4">
    <source>
        <dbReference type="ARBA" id="ARBA00022989"/>
    </source>
</evidence>
<dbReference type="HOGENOM" id="CLU_083873_3_2_11"/>
<dbReference type="InterPro" id="IPR051401">
    <property type="entry name" value="GtrA_CellWall_Glycosyl"/>
</dbReference>
<keyword evidence="3 6" id="KW-0812">Transmembrane</keyword>